<keyword evidence="2" id="KW-1185">Reference proteome</keyword>
<accession>A0A8X6FEZ6</accession>
<dbReference type="Proteomes" id="UP000887116">
    <property type="component" value="Unassembled WGS sequence"/>
</dbReference>
<proteinExistence type="predicted"/>
<organism evidence="1 2">
    <name type="scientific">Trichonephila clavata</name>
    <name type="common">Joro spider</name>
    <name type="synonym">Nephila clavata</name>
    <dbReference type="NCBI Taxonomy" id="2740835"/>
    <lineage>
        <taxon>Eukaryota</taxon>
        <taxon>Metazoa</taxon>
        <taxon>Ecdysozoa</taxon>
        <taxon>Arthropoda</taxon>
        <taxon>Chelicerata</taxon>
        <taxon>Arachnida</taxon>
        <taxon>Araneae</taxon>
        <taxon>Araneomorphae</taxon>
        <taxon>Entelegynae</taxon>
        <taxon>Araneoidea</taxon>
        <taxon>Nephilidae</taxon>
        <taxon>Trichonephila</taxon>
    </lineage>
</organism>
<name>A0A8X6FEZ6_TRICU</name>
<gene>
    <name evidence="1" type="ORF">TNCT_9321</name>
</gene>
<dbReference type="OrthoDB" id="6427463at2759"/>
<sequence>MYSKIPMLKFLASTRTVQILWNKYNVQNSVTKYFLETDECVEKWNSIQEDLELKFKNCRIIPKELRIPLSSLVKPIGDRIKKFIENTYDYYLPNHFISMISWTILGIIDEKKTAGAVIKMKIYHLTGVSK</sequence>
<reference evidence="1" key="1">
    <citation type="submission" date="2020-07" db="EMBL/GenBank/DDBJ databases">
        <title>Multicomponent nature underlies the extraordinary mechanical properties of spider dragline silk.</title>
        <authorList>
            <person name="Kono N."/>
            <person name="Nakamura H."/>
            <person name="Mori M."/>
            <person name="Yoshida Y."/>
            <person name="Ohtoshi R."/>
            <person name="Malay A.D."/>
            <person name="Moran D.A.P."/>
            <person name="Tomita M."/>
            <person name="Numata K."/>
            <person name="Arakawa K."/>
        </authorList>
    </citation>
    <scope>NUCLEOTIDE SEQUENCE</scope>
</reference>
<comment type="caution">
    <text evidence="1">The sequence shown here is derived from an EMBL/GenBank/DDBJ whole genome shotgun (WGS) entry which is preliminary data.</text>
</comment>
<protein>
    <submittedName>
        <fullName evidence="1">Uncharacterized protein</fullName>
    </submittedName>
</protein>
<dbReference type="EMBL" id="BMAO01011925">
    <property type="protein sequence ID" value="GFQ77802.1"/>
    <property type="molecule type" value="Genomic_DNA"/>
</dbReference>
<dbReference type="AlphaFoldDB" id="A0A8X6FEZ6"/>
<evidence type="ECO:0000313" key="2">
    <source>
        <dbReference type="Proteomes" id="UP000887116"/>
    </source>
</evidence>
<evidence type="ECO:0000313" key="1">
    <source>
        <dbReference type="EMBL" id="GFQ77802.1"/>
    </source>
</evidence>